<sequence length="187" mass="21794">MKGDLTFKILRTIDNSISATANIIDVVTSGYQDSYRKMRSERFSESSSAINKLKEKQRFYNILYYLQKQNLITKDDKSKSNWLITKKGKGKLESLKKLFSQKLPIKNYPIHKSNNLIIISFDIPEVYKKKRRWLRSILLGFGYKMIQKSVWLGHNALPSAFLKDLRDYNLMNCVQIFSIHKSGTISS</sequence>
<evidence type="ECO:0000259" key="1">
    <source>
        <dbReference type="Pfam" id="PF20803"/>
    </source>
</evidence>
<dbReference type="AlphaFoldDB" id="A0A0G1WM67"/>
<comment type="caution">
    <text evidence="2">The sequence shown here is derived from an EMBL/GenBank/DDBJ whole genome shotgun (WGS) entry which is preliminary data.</text>
</comment>
<organism evidence="2 3">
    <name type="scientific">Candidatus Jorgensenbacteria bacterium GW2011_GWA1_48_11</name>
    <dbReference type="NCBI Taxonomy" id="1618660"/>
    <lineage>
        <taxon>Bacteria</taxon>
        <taxon>Candidatus Joergenseniibacteriota</taxon>
    </lineage>
</organism>
<dbReference type="InterPro" id="IPR048846">
    <property type="entry name" value="PaaX-like_central"/>
</dbReference>
<reference evidence="2 3" key="1">
    <citation type="journal article" date="2015" name="Nature">
        <title>rRNA introns, odd ribosomes, and small enigmatic genomes across a large radiation of phyla.</title>
        <authorList>
            <person name="Brown C.T."/>
            <person name="Hug L.A."/>
            <person name="Thomas B.C."/>
            <person name="Sharon I."/>
            <person name="Castelle C.J."/>
            <person name="Singh A."/>
            <person name="Wilkins M.J."/>
            <person name="Williams K.H."/>
            <person name="Banfield J.F."/>
        </authorList>
    </citation>
    <scope>NUCLEOTIDE SEQUENCE [LARGE SCALE GENOMIC DNA]</scope>
</reference>
<gene>
    <name evidence="2" type="ORF">UY23_C0001G0039</name>
</gene>
<accession>A0A0G1WM67</accession>
<dbReference type="EMBL" id="LCPF01000001">
    <property type="protein sequence ID" value="KKU91433.1"/>
    <property type="molecule type" value="Genomic_DNA"/>
</dbReference>
<name>A0A0G1WM67_9BACT</name>
<dbReference type="Proteomes" id="UP000034956">
    <property type="component" value="Unassembled WGS sequence"/>
</dbReference>
<proteinExistence type="predicted"/>
<dbReference type="SUPFAM" id="SSF143430">
    <property type="entry name" value="TTP0101/SSO1404-like"/>
    <property type="match status" value="1"/>
</dbReference>
<evidence type="ECO:0000313" key="3">
    <source>
        <dbReference type="Proteomes" id="UP000034956"/>
    </source>
</evidence>
<feature type="domain" description="Transcriptional repressor PaaX-like central Cas2-like" evidence="1">
    <location>
        <begin position="118"/>
        <end position="182"/>
    </location>
</feature>
<dbReference type="Pfam" id="PF20803">
    <property type="entry name" value="PaaX_M"/>
    <property type="match status" value="1"/>
</dbReference>
<evidence type="ECO:0000313" key="2">
    <source>
        <dbReference type="EMBL" id="KKU91433.1"/>
    </source>
</evidence>
<protein>
    <recommendedName>
        <fullName evidence="1">Transcriptional repressor PaaX-like central Cas2-like domain-containing protein</fullName>
    </recommendedName>
</protein>